<dbReference type="Proteomes" id="UP001437256">
    <property type="component" value="Unassembled WGS sequence"/>
</dbReference>
<name>A0ABR3ADV9_9AGAR</name>
<organism evidence="3 4">
    <name type="scientific">Marasmius tenuissimus</name>
    <dbReference type="NCBI Taxonomy" id="585030"/>
    <lineage>
        <taxon>Eukaryota</taxon>
        <taxon>Fungi</taxon>
        <taxon>Dikarya</taxon>
        <taxon>Basidiomycota</taxon>
        <taxon>Agaricomycotina</taxon>
        <taxon>Agaricomycetes</taxon>
        <taxon>Agaricomycetidae</taxon>
        <taxon>Agaricales</taxon>
        <taxon>Marasmiineae</taxon>
        <taxon>Marasmiaceae</taxon>
        <taxon>Marasmius</taxon>
    </lineage>
</organism>
<accession>A0ABR3ADV9</accession>
<keyword evidence="2" id="KW-1133">Transmembrane helix</keyword>
<keyword evidence="2" id="KW-0472">Membrane</keyword>
<protein>
    <recommendedName>
        <fullName evidence="5">MARVEL domain-containing protein</fullName>
    </recommendedName>
</protein>
<reference evidence="3 4" key="1">
    <citation type="submission" date="2024-05" db="EMBL/GenBank/DDBJ databases">
        <title>A draft genome resource for the thread blight pathogen Marasmius tenuissimus strain MS-2.</title>
        <authorList>
            <person name="Yulfo-Soto G.E."/>
            <person name="Baruah I.K."/>
            <person name="Amoako-Attah I."/>
            <person name="Bukari Y."/>
            <person name="Meinhardt L.W."/>
            <person name="Bailey B.A."/>
            <person name="Cohen S.P."/>
        </authorList>
    </citation>
    <scope>NUCLEOTIDE SEQUENCE [LARGE SCALE GENOMIC DNA]</scope>
    <source>
        <strain evidence="3 4">MS-2</strain>
    </source>
</reference>
<keyword evidence="2" id="KW-0812">Transmembrane</keyword>
<feature type="transmembrane region" description="Helical" evidence="2">
    <location>
        <begin position="110"/>
        <end position="131"/>
    </location>
</feature>
<gene>
    <name evidence="3" type="ORF">AAF712_001466</name>
</gene>
<proteinExistence type="predicted"/>
<sequence>MFTLLYIVHLVQIGFLCASLAAGTGTLLETIAMAVDWLALITLALYAAYTQLRGFNLLLERQYAKAWVANLWTFLCCGLFSLGNAVAFSVRTDGGGLCADFGGITKSCKLASAVLVLSWLTVLFCIVGAVARYMDWEGFERAQAPTPEHYQVQTVEVQPRSSSTRHSSPKGLTPATTLSHKSSYRVPPAPPSPTRTIEYCPREPATRKATPASSASVRPGAATETWPTPPV</sequence>
<evidence type="ECO:0000313" key="4">
    <source>
        <dbReference type="Proteomes" id="UP001437256"/>
    </source>
</evidence>
<feature type="compositionally biased region" description="Polar residues" evidence="1">
    <location>
        <begin position="156"/>
        <end position="166"/>
    </location>
</feature>
<feature type="transmembrane region" description="Helical" evidence="2">
    <location>
        <begin position="69"/>
        <end position="90"/>
    </location>
</feature>
<feature type="transmembrane region" description="Helical" evidence="2">
    <location>
        <begin position="31"/>
        <end position="49"/>
    </location>
</feature>
<evidence type="ECO:0000256" key="1">
    <source>
        <dbReference type="SAM" id="MobiDB-lite"/>
    </source>
</evidence>
<feature type="region of interest" description="Disordered" evidence="1">
    <location>
        <begin position="156"/>
        <end position="231"/>
    </location>
</feature>
<evidence type="ECO:0000256" key="2">
    <source>
        <dbReference type="SAM" id="Phobius"/>
    </source>
</evidence>
<dbReference type="EMBL" id="JBBXMP010000003">
    <property type="protein sequence ID" value="KAL0071609.1"/>
    <property type="molecule type" value="Genomic_DNA"/>
</dbReference>
<keyword evidence="4" id="KW-1185">Reference proteome</keyword>
<comment type="caution">
    <text evidence="3">The sequence shown here is derived from an EMBL/GenBank/DDBJ whole genome shotgun (WGS) entry which is preliminary data.</text>
</comment>
<evidence type="ECO:0008006" key="5">
    <source>
        <dbReference type="Google" id="ProtNLM"/>
    </source>
</evidence>
<evidence type="ECO:0000313" key="3">
    <source>
        <dbReference type="EMBL" id="KAL0071609.1"/>
    </source>
</evidence>